<feature type="coiled-coil region" evidence="1">
    <location>
        <begin position="75"/>
        <end position="102"/>
    </location>
</feature>
<dbReference type="NCBIfam" id="NF005304">
    <property type="entry name" value="PRK06835.1"/>
    <property type="match status" value="1"/>
</dbReference>
<comment type="caution">
    <text evidence="3">The sequence shown here is derived from an EMBL/GenBank/DDBJ whole genome shotgun (WGS) entry which is preliminary data.</text>
</comment>
<evidence type="ECO:0000259" key="2">
    <source>
        <dbReference type="Pfam" id="PF01695"/>
    </source>
</evidence>
<keyword evidence="1" id="KW-0175">Coiled coil</keyword>
<keyword evidence="4" id="KW-1185">Reference proteome</keyword>
<protein>
    <submittedName>
        <fullName evidence="3">DNA replication protein DnaC</fullName>
    </submittedName>
</protein>
<name>A0ABS4FZ69_9CLOT</name>
<evidence type="ECO:0000313" key="4">
    <source>
        <dbReference type="Proteomes" id="UP001519271"/>
    </source>
</evidence>
<dbReference type="CDD" id="cd00009">
    <property type="entry name" value="AAA"/>
    <property type="match status" value="1"/>
</dbReference>
<dbReference type="SUPFAM" id="SSF52540">
    <property type="entry name" value="P-loop containing nucleoside triphosphate hydrolases"/>
    <property type="match status" value="1"/>
</dbReference>
<evidence type="ECO:0000313" key="3">
    <source>
        <dbReference type="EMBL" id="MBP1917579.1"/>
    </source>
</evidence>
<reference evidence="3 4" key="1">
    <citation type="submission" date="2021-03" db="EMBL/GenBank/DDBJ databases">
        <title>Genomic Encyclopedia of Type Strains, Phase IV (KMG-IV): sequencing the most valuable type-strain genomes for metagenomic binning, comparative biology and taxonomic classification.</title>
        <authorList>
            <person name="Goeker M."/>
        </authorList>
    </citation>
    <scope>NUCLEOTIDE SEQUENCE [LARGE SCALE GENOMIC DNA]</scope>
    <source>
        <strain evidence="3 4">DSM 6139</strain>
    </source>
</reference>
<organism evidence="3 4">
    <name type="scientific">Youngiibacter multivorans</name>
    <dbReference type="NCBI Taxonomy" id="937251"/>
    <lineage>
        <taxon>Bacteria</taxon>
        <taxon>Bacillati</taxon>
        <taxon>Bacillota</taxon>
        <taxon>Clostridia</taxon>
        <taxon>Eubacteriales</taxon>
        <taxon>Clostridiaceae</taxon>
        <taxon>Youngiibacter</taxon>
    </lineage>
</organism>
<gene>
    <name evidence="3" type="ORF">J2Z34_000042</name>
</gene>
<dbReference type="Gene3D" id="3.40.50.300">
    <property type="entry name" value="P-loop containing nucleotide triphosphate hydrolases"/>
    <property type="match status" value="1"/>
</dbReference>
<dbReference type="EMBL" id="JAGGKC010000001">
    <property type="protein sequence ID" value="MBP1917579.1"/>
    <property type="molecule type" value="Genomic_DNA"/>
</dbReference>
<evidence type="ECO:0000256" key="1">
    <source>
        <dbReference type="SAM" id="Coils"/>
    </source>
</evidence>
<dbReference type="Proteomes" id="UP001519271">
    <property type="component" value="Unassembled WGS sequence"/>
</dbReference>
<feature type="domain" description="IstB-like ATP-binding" evidence="2">
    <location>
        <begin position="191"/>
        <end position="313"/>
    </location>
</feature>
<dbReference type="Pfam" id="PF01695">
    <property type="entry name" value="IstB_IS21"/>
    <property type="match status" value="1"/>
</dbReference>
<dbReference type="InterPro" id="IPR002611">
    <property type="entry name" value="IstB_ATP-bd"/>
</dbReference>
<dbReference type="InterPro" id="IPR027417">
    <property type="entry name" value="P-loop_NTPase"/>
</dbReference>
<accession>A0ABS4FZ69</accession>
<sequence length="342" mass="40148">MTTASSRRSFWEGSRMIRGYHSLIMEEYEKIRQEESDALQERKRWAEQNMPRVVDIEKRIAKLSLELAMLNFKQRDNREETFDRLKSEITELRGEKMEALVERGLTPDYLSIRHRCGKCLDTGYVGTAKCNCYKQKLVNLYYKNSDFNDMIRKYSFKDFRLDLYSNSSSEDPSPRKNIESILESVYDYMKNFNSSEENLLFYGNPGVGKTFLSTCMAGELLNQGWFVVYRTSDSLIQNLKDIKFNDNDELMDVLMNCDLLIIDDLGTELTTEFAKVELFNFINTKLLRKKKMLISTNLTIDGLKSKYQERIFSRLMGDFSLYKFSGDDLRIKINTEKRRALG</sequence>
<dbReference type="RefSeq" id="WP_245250445.1">
    <property type="nucleotide sequence ID" value="NZ_JAGGKC010000001.1"/>
</dbReference>
<proteinExistence type="predicted"/>
<dbReference type="PANTHER" id="PTHR30050:SF4">
    <property type="entry name" value="ATP-BINDING PROTEIN RV3427C IN INSERTION SEQUENCE-RELATED"/>
    <property type="match status" value="1"/>
</dbReference>
<dbReference type="PANTHER" id="PTHR30050">
    <property type="entry name" value="CHROMOSOMAL REPLICATION INITIATOR PROTEIN DNAA"/>
    <property type="match status" value="1"/>
</dbReference>